<dbReference type="InterPro" id="IPR052840">
    <property type="entry name" value="U7_snRNA_Sm-like"/>
</dbReference>
<organism evidence="2 3">
    <name type="scientific">Ignelater luminosus</name>
    <name type="common">Cucubano</name>
    <name type="synonym">Pyrophorus luminosus</name>
    <dbReference type="NCBI Taxonomy" id="2038154"/>
    <lineage>
        <taxon>Eukaryota</taxon>
        <taxon>Metazoa</taxon>
        <taxon>Ecdysozoa</taxon>
        <taxon>Arthropoda</taxon>
        <taxon>Hexapoda</taxon>
        <taxon>Insecta</taxon>
        <taxon>Pterygota</taxon>
        <taxon>Neoptera</taxon>
        <taxon>Endopterygota</taxon>
        <taxon>Coleoptera</taxon>
        <taxon>Polyphaga</taxon>
        <taxon>Elateriformia</taxon>
        <taxon>Elateroidea</taxon>
        <taxon>Elateridae</taxon>
        <taxon>Agrypninae</taxon>
        <taxon>Pyrophorini</taxon>
        <taxon>Ignelater</taxon>
    </lineage>
</organism>
<dbReference type="InterPro" id="IPR001163">
    <property type="entry name" value="Sm_dom_euk/arc"/>
</dbReference>
<dbReference type="CDD" id="cd01733">
    <property type="entry name" value="LSm10"/>
    <property type="match status" value="1"/>
</dbReference>
<evidence type="ECO:0000313" key="2">
    <source>
        <dbReference type="EMBL" id="KAF2897753.1"/>
    </source>
</evidence>
<keyword evidence="3" id="KW-1185">Reference proteome</keyword>
<dbReference type="SUPFAM" id="SSF50182">
    <property type="entry name" value="Sm-like ribonucleoproteins"/>
    <property type="match status" value="1"/>
</dbReference>
<evidence type="ECO:0000313" key="3">
    <source>
        <dbReference type="Proteomes" id="UP000801492"/>
    </source>
</evidence>
<gene>
    <name evidence="2" type="ORF">ILUMI_08416</name>
</gene>
<dbReference type="Proteomes" id="UP000801492">
    <property type="component" value="Unassembled WGS sequence"/>
</dbReference>
<dbReference type="SMART" id="SM00651">
    <property type="entry name" value="Sm"/>
    <property type="match status" value="1"/>
</dbReference>
<dbReference type="GO" id="GO:0071209">
    <property type="term" value="F:U7 snRNA binding"/>
    <property type="evidence" value="ECO:0007669"/>
    <property type="project" value="TreeGrafter"/>
</dbReference>
<dbReference type="GO" id="GO:0071254">
    <property type="term" value="C:cytoplasmic U snRNP body"/>
    <property type="evidence" value="ECO:0007669"/>
    <property type="project" value="TreeGrafter"/>
</dbReference>
<sequence>MLALRKERFFFFNNLVSVVKGLEGQYTTIDLRNEACLTGKIVNVDGYMNVELEDVILYDPRGSELPFDSFFVSSRLIRYVHIPKGQSAAGIVEKQMQDLPIPRKKKEETFKVRRAKKYHAETVASINKGNDEK</sequence>
<dbReference type="PANTHER" id="PTHR21196">
    <property type="entry name" value="U7 SNRNA-ASSOCIATED SM-LIKE PROTEIN LSM10"/>
    <property type="match status" value="1"/>
</dbReference>
<dbReference type="PANTHER" id="PTHR21196:SF1">
    <property type="entry name" value="U7 SNRNA-ASSOCIATED SM-LIKE PROTEIN LSM10"/>
    <property type="match status" value="1"/>
</dbReference>
<dbReference type="GO" id="GO:0006398">
    <property type="term" value="P:mRNA 3'-end processing by stem-loop binding and cleavage"/>
    <property type="evidence" value="ECO:0007669"/>
    <property type="project" value="TreeGrafter"/>
</dbReference>
<feature type="domain" description="Sm" evidence="1">
    <location>
        <begin position="17"/>
        <end position="82"/>
    </location>
</feature>
<evidence type="ECO:0000259" key="1">
    <source>
        <dbReference type="SMART" id="SM00651"/>
    </source>
</evidence>
<dbReference type="GO" id="GO:0016604">
    <property type="term" value="C:nuclear body"/>
    <property type="evidence" value="ECO:0007669"/>
    <property type="project" value="TreeGrafter"/>
</dbReference>
<name>A0A8K0D6X7_IGNLU</name>
<dbReference type="Gene3D" id="2.30.30.100">
    <property type="match status" value="1"/>
</dbReference>
<dbReference type="InterPro" id="IPR010920">
    <property type="entry name" value="LSM_dom_sf"/>
</dbReference>
<comment type="caution">
    <text evidence="2">The sequence shown here is derived from an EMBL/GenBank/DDBJ whole genome shotgun (WGS) entry which is preliminary data.</text>
</comment>
<dbReference type="EMBL" id="VTPC01003933">
    <property type="protein sequence ID" value="KAF2897753.1"/>
    <property type="molecule type" value="Genomic_DNA"/>
</dbReference>
<dbReference type="GO" id="GO:0071208">
    <property type="term" value="F:histone pre-mRNA DCP binding"/>
    <property type="evidence" value="ECO:0007669"/>
    <property type="project" value="TreeGrafter"/>
</dbReference>
<proteinExistence type="predicted"/>
<dbReference type="AlphaFoldDB" id="A0A8K0D6X7"/>
<dbReference type="Pfam" id="PF01423">
    <property type="entry name" value="LSM"/>
    <property type="match status" value="1"/>
</dbReference>
<protein>
    <recommendedName>
        <fullName evidence="1">Sm domain-containing protein</fullName>
    </recommendedName>
</protein>
<dbReference type="OrthoDB" id="10256176at2759"/>
<accession>A0A8K0D6X7</accession>
<reference evidence="2" key="1">
    <citation type="submission" date="2019-08" db="EMBL/GenBank/DDBJ databases">
        <title>The genome of the North American firefly Photinus pyralis.</title>
        <authorList>
            <consortium name="Photinus pyralis genome working group"/>
            <person name="Fallon T.R."/>
            <person name="Sander Lower S.E."/>
            <person name="Weng J.-K."/>
        </authorList>
    </citation>
    <scope>NUCLEOTIDE SEQUENCE</scope>
    <source>
        <strain evidence="2">TRF0915ILg1</strain>
        <tissue evidence="2">Whole body</tissue>
    </source>
</reference>